<dbReference type="InterPro" id="IPR025392">
    <property type="entry name" value="DUF4124"/>
</dbReference>
<feature type="compositionally biased region" description="Polar residues" evidence="1">
    <location>
        <begin position="134"/>
        <end position="147"/>
    </location>
</feature>
<dbReference type="Pfam" id="PF13511">
    <property type="entry name" value="DUF4124"/>
    <property type="match status" value="1"/>
</dbReference>
<proteinExistence type="predicted"/>
<organism evidence="3 4">
    <name type="scientific">Cellvibrio polysaccharolyticus</name>
    <dbReference type="NCBI Taxonomy" id="2082724"/>
    <lineage>
        <taxon>Bacteria</taxon>
        <taxon>Pseudomonadati</taxon>
        <taxon>Pseudomonadota</taxon>
        <taxon>Gammaproteobacteria</taxon>
        <taxon>Cellvibrionales</taxon>
        <taxon>Cellvibrionaceae</taxon>
        <taxon>Cellvibrio</taxon>
    </lineage>
</organism>
<dbReference type="RefSeq" id="WP_193911431.1">
    <property type="nucleotide sequence ID" value="NZ_PRDL01000001.1"/>
</dbReference>
<feature type="region of interest" description="Disordered" evidence="1">
    <location>
        <begin position="125"/>
        <end position="147"/>
    </location>
</feature>
<name>A0A928YWW8_9GAMM</name>
<evidence type="ECO:0000313" key="4">
    <source>
        <dbReference type="Proteomes" id="UP000652567"/>
    </source>
</evidence>
<comment type="caution">
    <text evidence="3">The sequence shown here is derived from an EMBL/GenBank/DDBJ whole genome shotgun (WGS) entry which is preliminary data.</text>
</comment>
<accession>A0A928YWW8</accession>
<dbReference type="AlphaFoldDB" id="A0A928YWW8"/>
<feature type="region of interest" description="Disordered" evidence="1">
    <location>
        <begin position="45"/>
        <end position="83"/>
    </location>
</feature>
<evidence type="ECO:0000256" key="1">
    <source>
        <dbReference type="SAM" id="MobiDB-lite"/>
    </source>
</evidence>
<evidence type="ECO:0000313" key="3">
    <source>
        <dbReference type="EMBL" id="MBE8718678.1"/>
    </source>
</evidence>
<feature type="domain" description="DUF4124" evidence="2">
    <location>
        <begin position="24"/>
        <end position="61"/>
    </location>
</feature>
<evidence type="ECO:0000259" key="2">
    <source>
        <dbReference type="Pfam" id="PF13511"/>
    </source>
</evidence>
<dbReference type="Proteomes" id="UP000652567">
    <property type="component" value="Unassembled WGS sequence"/>
</dbReference>
<dbReference type="EMBL" id="PRDL01000001">
    <property type="protein sequence ID" value="MBE8718678.1"/>
    <property type="molecule type" value="Genomic_DNA"/>
</dbReference>
<reference evidence="3" key="1">
    <citation type="submission" date="2018-07" db="EMBL/GenBank/DDBJ databases">
        <title>Genome assembly of strain Ka43.</title>
        <authorList>
            <person name="Kukolya J."/>
            <person name="Nagy I."/>
            <person name="Horvath B."/>
            <person name="Toth A."/>
        </authorList>
    </citation>
    <scope>NUCLEOTIDE SEQUENCE</scope>
    <source>
        <strain evidence="3">KB43</strain>
    </source>
</reference>
<gene>
    <name evidence="3" type="ORF">C4F51_16000</name>
</gene>
<protein>
    <submittedName>
        <fullName evidence="3">DUF4124 domain-containing protein</fullName>
    </submittedName>
</protein>
<sequence length="147" mass="16449">MMNRRLNGHQRLLAIALLTTGLTLPLTGSAQIYKWVDEDGITHFSERPPKNTPAALIKPKTGHSEPVFYGGASSSASETEPEIPEGMVTEAAYHQERCEVARQNLQALKNFGRVKVRRDDGEIHYLSEQEQQERVATNQQMADESCQ</sequence>
<keyword evidence="4" id="KW-1185">Reference proteome</keyword>